<dbReference type="EMBL" id="CP110820">
    <property type="protein sequence ID" value="WPX97380.1"/>
    <property type="molecule type" value="Genomic_DNA"/>
</dbReference>
<accession>A0ABZ0UR43</accession>
<evidence type="ECO:0000313" key="3">
    <source>
        <dbReference type="Proteomes" id="UP001327219"/>
    </source>
</evidence>
<reference evidence="2 3" key="1">
    <citation type="submission" date="2022-11" db="EMBL/GenBank/DDBJ databases">
        <title>Host association and intracellularity evolved multiple times independently in the Rickettsiales.</title>
        <authorList>
            <person name="Castelli M."/>
            <person name="Nardi T."/>
            <person name="Gammuto L."/>
            <person name="Bellinzona G."/>
            <person name="Sabaneyeva E."/>
            <person name="Potekhin A."/>
            <person name="Serra V."/>
            <person name="Petroni G."/>
            <person name="Sassera D."/>
        </authorList>
    </citation>
    <scope>NUCLEOTIDE SEQUENCE [LARGE SCALE GENOMIC DNA]</scope>
    <source>
        <strain evidence="2 3">NDG2</strain>
    </source>
</reference>
<sequence>MYIQYNINVKAPIKYETVAQYNGEKNSYTYVAIQTFVVASGVIGALAIAGVPIIPTAISSSMVLSSVTGYVGKNPMSVLQWSTLLYKTISNQKWPYIEILNKDSSQEDLDANLHEDTNVNNIQLEHSHYDHYAEAF</sequence>
<dbReference type="Proteomes" id="UP001327219">
    <property type="component" value="Chromosome"/>
</dbReference>
<keyword evidence="3" id="KW-1185">Reference proteome</keyword>
<dbReference type="RefSeq" id="WP_323732896.1">
    <property type="nucleotide sequence ID" value="NZ_CP110820.1"/>
</dbReference>
<name>A0ABZ0UR43_9RICK</name>
<organism evidence="2 3">
    <name type="scientific">Candidatus Bandiella euplotis</name>
    <dbReference type="NCBI Taxonomy" id="1664265"/>
    <lineage>
        <taxon>Bacteria</taxon>
        <taxon>Pseudomonadati</taxon>
        <taxon>Pseudomonadota</taxon>
        <taxon>Alphaproteobacteria</taxon>
        <taxon>Rickettsiales</taxon>
        <taxon>Candidatus Midichloriaceae</taxon>
        <taxon>Candidatus Bandiella</taxon>
    </lineage>
</organism>
<keyword evidence="1" id="KW-1133">Transmembrane helix</keyword>
<evidence type="ECO:0000256" key="1">
    <source>
        <dbReference type="SAM" id="Phobius"/>
    </source>
</evidence>
<evidence type="ECO:0000313" key="2">
    <source>
        <dbReference type="EMBL" id="WPX97380.1"/>
    </source>
</evidence>
<keyword evidence="1" id="KW-0812">Transmembrane</keyword>
<proteinExistence type="predicted"/>
<feature type="transmembrane region" description="Helical" evidence="1">
    <location>
        <begin position="31"/>
        <end position="54"/>
    </location>
</feature>
<protein>
    <submittedName>
        <fullName evidence="2">Uncharacterized protein</fullName>
    </submittedName>
</protein>
<keyword evidence="1" id="KW-0472">Membrane</keyword>
<gene>
    <name evidence="2" type="ORF">Bandiella_01529</name>
</gene>